<evidence type="ECO:0000313" key="5">
    <source>
        <dbReference type="EMBL" id="CAB3263449.1"/>
    </source>
</evidence>
<gene>
    <name evidence="5" type="primary">Llph</name>
</gene>
<dbReference type="PANTHER" id="PTHR34253:SF1">
    <property type="entry name" value="PROTEIN LLP HOMOLOG"/>
    <property type="match status" value="1"/>
</dbReference>
<dbReference type="GO" id="GO:0005730">
    <property type="term" value="C:nucleolus"/>
    <property type="evidence" value="ECO:0007669"/>
    <property type="project" value="TreeGrafter"/>
</dbReference>
<dbReference type="EMBL" id="LR787587">
    <property type="protein sequence ID" value="CAB3263449.1"/>
    <property type="molecule type" value="mRNA"/>
</dbReference>
<organism evidence="5">
    <name type="scientific">Phallusia mammillata</name>
    <dbReference type="NCBI Taxonomy" id="59560"/>
    <lineage>
        <taxon>Eukaryota</taxon>
        <taxon>Metazoa</taxon>
        <taxon>Chordata</taxon>
        <taxon>Tunicata</taxon>
        <taxon>Ascidiacea</taxon>
        <taxon>Phlebobranchia</taxon>
        <taxon>Ascidiidae</taxon>
        <taxon>Phallusia</taxon>
    </lineage>
</organism>
<dbReference type="AlphaFoldDB" id="A0A6F9DJY2"/>
<dbReference type="InterPro" id="IPR018784">
    <property type="entry name" value="LLPH-like"/>
</dbReference>
<evidence type="ECO:0000256" key="1">
    <source>
        <dbReference type="ARBA" id="ARBA00034118"/>
    </source>
</evidence>
<feature type="compositionally biased region" description="Basic residues" evidence="4">
    <location>
        <begin position="124"/>
        <end position="133"/>
    </location>
</feature>
<evidence type="ECO:0000256" key="3">
    <source>
        <dbReference type="ARBA" id="ARBA00034144"/>
    </source>
</evidence>
<dbReference type="GO" id="GO:0097484">
    <property type="term" value="P:dendrite extension"/>
    <property type="evidence" value="ECO:0007669"/>
    <property type="project" value="TreeGrafter"/>
</dbReference>
<accession>A0A6F9DJY2</accession>
<dbReference type="Pfam" id="PF10169">
    <property type="entry name" value="LLPH"/>
    <property type="match status" value="1"/>
</dbReference>
<evidence type="ECO:0000256" key="4">
    <source>
        <dbReference type="SAM" id="MobiDB-lite"/>
    </source>
</evidence>
<comment type="similarity">
    <text evidence="1">Belongs to the learning-associated protein family.</text>
</comment>
<name>A0A6F9DJY2_9ASCI</name>
<protein>
    <recommendedName>
        <fullName evidence="2">Protein LLP homolog</fullName>
    </recommendedName>
    <alternativeName>
        <fullName evidence="3">Protein LAPS18-like</fullName>
    </alternativeName>
</protein>
<evidence type="ECO:0000256" key="2">
    <source>
        <dbReference type="ARBA" id="ARBA00034141"/>
    </source>
</evidence>
<feature type="compositionally biased region" description="Basic and acidic residues" evidence="4">
    <location>
        <begin position="107"/>
        <end position="123"/>
    </location>
</feature>
<sequence>MAKSLRSKWRRKMRAIKREKNEKRVLVKLKETLKNHGKINLTEDMCKFAQIELRQKEREQEKEKSKMEEQQTDEGGNMNIDTKRNPKTLLDEHGQYPSWMNTRQMKRMREERKNNKKKPDGVKKTGRNKKLLW</sequence>
<feature type="region of interest" description="Disordered" evidence="4">
    <location>
        <begin position="56"/>
        <end position="133"/>
    </location>
</feature>
<dbReference type="GO" id="GO:0001099">
    <property type="term" value="F:basal RNA polymerase II transcription machinery binding"/>
    <property type="evidence" value="ECO:0007669"/>
    <property type="project" value="TreeGrafter"/>
</dbReference>
<feature type="compositionally biased region" description="Basic and acidic residues" evidence="4">
    <location>
        <begin position="81"/>
        <end position="94"/>
    </location>
</feature>
<dbReference type="PANTHER" id="PTHR34253">
    <property type="entry name" value="PROTEIN LLP HOMOLOG"/>
    <property type="match status" value="1"/>
</dbReference>
<proteinExistence type="evidence at transcript level"/>
<reference evidence="5" key="1">
    <citation type="submission" date="2020-04" db="EMBL/GenBank/DDBJ databases">
        <authorList>
            <person name="Neveu A P."/>
        </authorList>
    </citation>
    <scope>NUCLEOTIDE SEQUENCE</scope>
    <source>
        <tissue evidence="5">Whole embryo</tissue>
    </source>
</reference>
<dbReference type="GO" id="GO:0003723">
    <property type="term" value="F:RNA binding"/>
    <property type="evidence" value="ECO:0007669"/>
    <property type="project" value="TreeGrafter"/>
</dbReference>
<feature type="compositionally biased region" description="Basic and acidic residues" evidence="4">
    <location>
        <begin position="56"/>
        <end position="69"/>
    </location>
</feature>